<dbReference type="InterPro" id="IPR011324">
    <property type="entry name" value="Cytotoxic_necrot_fac-like_cat"/>
</dbReference>
<dbReference type="CDD" id="cd16833">
    <property type="entry name" value="YfiH"/>
    <property type="match status" value="1"/>
</dbReference>
<gene>
    <name evidence="11" type="ORF">CR492_10885</name>
</gene>
<dbReference type="GO" id="GO:0005507">
    <property type="term" value="F:copper ion binding"/>
    <property type="evidence" value="ECO:0007669"/>
    <property type="project" value="TreeGrafter"/>
</dbReference>
<comment type="caution">
    <text evidence="11">The sequence shown here is derived from an EMBL/GenBank/DDBJ whole genome shotgun (WGS) entry which is preliminary data.</text>
</comment>
<comment type="catalytic activity">
    <reaction evidence="8">
        <text>adenosine + phosphate = alpha-D-ribose 1-phosphate + adenine</text>
        <dbReference type="Rhea" id="RHEA:27642"/>
        <dbReference type="ChEBI" id="CHEBI:16335"/>
        <dbReference type="ChEBI" id="CHEBI:16708"/>
        <dbReference type="ChEBI" id="CHEBI:43474"/>
        <dbReference type="ChEBI" id="CHEBI:57720"/>
        <dbReference type="EC" id="2.4.2.1"/>
    </reaction>
    <physiologicalReaction direction="left-to-right" evidence="8">
        <dbReference type="Rhea" id="RHEA:27643"/>
    </physiologicalReaction>
</comment>
<protein>
    <recommendedName>
        <fullName evidence="10">Purine nucleoside phosphorylase</fullName>
    </recommendedName>
</protein>
<evidence type="ECO:0000313" key="12">
    <source>
        <dbReference type="Proteomes" id="UP000236286"/>
    </source>
</evidence>
<dbReference type="Gene3D" id="3.60.140.10">
    <property type="entry name" value="CNF1/YfiH-like putative cysteine hydrolases"/>
    <property type="match status" value="1"/>
</dbReference>
<evidence type="ECO:0000256" key="1">
    <source>
        <dbReference type="ARBA" id="ARBA00000553"/>
    </source>
</evidence>
<evidence type="ECO:0000256" key="8">
    <source>
        <dbReference type="ARBA" id="ARBA00048968"/>
    </source>
</evidence>
<dbReference type="GO" id="GO:0016787">
    <property type="term" value="F:hydrolase activity"/>
    <property type="evidence" value="ECO:0007669"/>
    <property type="project" value="UniProtKB-KW"/>
</dbReference>
<dbReference type="InterPro" id="IPR038371">
    <property type="entry name" value="Cu_polyphenol_OxRdtase_sf"/>
</dbReference>
<evidence type="ECO:0000256" key="7">
    <source>
        <dbReference type="ARBA" id="ARBA00047989"/>
    </source>
</evidence>
<dbReference type="RefSeq" id="WP_102843779.1">
    <property type="nucleotide sequence ID" value="NZ_PDZR01000011.1"/>
</dbReference>
<accession>A0A2J7TGF9</accession>
<comment type="catalytic activity">
    <reaction evidence="9">
        <text>S-methyl-5'-thioadenosine + phosphate = 5-(methylsulfanyl)-alpha-D-ribose 1-phosphate + adenine</text>
        <dbReference type="Rhea" id="RHEA:11852"/>
        <dbReference type="ChEBI" id="CHEBI:16708"/>
        <dbReference type="ChEBI" id="CHEBI:17509"/>
        <dbReference type="ChEBI" id="CHEBI:43474"/>
        <dbReference type="ChEBI" id="CHEBI:58533"/>
        <dbReference type="EC" id="2.4.2.28"/>
    </reaction>
    <physiologicalReaction direction="left-to-right" evidence="9">
        <dbReference type="Rhea" id="RHEA:11853"/>
    </physiologicalReaction>
</comment>
<dbReference type="NCBIfam" id="TIGR00726">
    <property type="entry name" value="peptidoglycan editing factor PgeF"/>
    <property type="match status" value="1"/>
</dbReference>
<keyword evidence="4" id="KW-0479">Metal-binding</keyword>
<dbReference type="SUPFAM" id="SSF64438">
    <property type="entry name" value="CNF1/YfiH-like putative cysteine hydrolases"/>
    <property type="match status" value="1"/>
</dbReference>
<dbReference type="GO" id="GO:0017061">
    <property type="term" value="F:S-methyl-5-thioadenosine phosphorylase activity"/>
    <property type="evidence" value="ECO:0007669"/>
    <property type="project" value="UniProtKB-EC"/>
</dbReference>
<evidence type="ECO:0000256" key="4">
    <source>
        <dbReference type="ARBA" id="ARBA00022723"/>
    </source>
</evidence>
<dbReference type="EMBL" id="PDZR01000011">
    <property type="protein sequence ID" value="PNG25839.1"/>
    <property type="molecule type" value="Genomic_DNA"/>
</dbReference>
<organism evidence="11 12">
    <name type="scientific">Methylocella silvestris</name>
    <dbReference type="NCBI Taxonomy" id="199596"/>
    <lineage>
        <taxon>Bacteria</taxon>
        <taxon>Pseudomonadati</taxon>
        <taxon>Pseudomonadota</taxon>
        <taxon>Alphaproteobacteria</taxon>
        <taxon>Hyphomicrobiales</taxon>
        <taxon>Beijerinckiaceae</taxon>
        <taxon>Methylocella</taxon>
    </lineage>
</organism>
<comment type="similarity">
    <text evidence="2 10">Belongs to the purine nucleoside phosphorylase YfiH/LACC1 family.</text>
</comment>
<dbReference type="Proteomes" id="UP000236286">
    <property type="component" value="Unassembled WGS sequence"/>
</dbReference>
<evidence type="ECO:0000256" key="9">
    <source>
        <dbReference type="ARBA" id="ARBA00049893"/>
    </source>
</evidence>
<evidence type="ECO:0000256" key="2">
    <source>
        <dbReference type="ARBA" id="ARBA00007353"/>
    </source>
</evidence>
<comment type="catalytic activity">
    <reaction evidence="7">
        <text>adenosine + H2O + H(+) = inosine + NH4(+)</text>
        <dbReference type="Rhea" id="RHEA:24408"/>
        <dbReference type="ChEBI" id="CHEBI:15377"/>
        <dbReference type="ChEBI" id="CHEBI:15378"/>
        <dbReference type="ChEBI" id="CHEBI:16335"/>
        <dbReference type="ChEBI" id="CHEBI:17596"/>
        <dbReference type="ChEBI" id="CHEBI:28938"/>
        <dbReference type="EC" id="3.5.4.4"/>
    </reaction>
    <physiologicalReaction direction="left-to-right" evidence="7">
        <dbReference type="Rhea" id="RHEA:24409"/>
    </physiologicalReaction>
</comment>
<sequence length="261" mass="27845">MRVEARSEPQALQARLLRCEGLSHGFFTRNGGVSAGVYASLNGGVGSKDAPEAVQENRRRMGALIGVAAGRLLVPYQVHSPDALIVTEPFSERPHCDGLATATPGLALGVTGADCGMILFADEKARVIGAAHAGWKGALTGVLESTLSAMEQLGASRAATVAALGPAIAQKSYEVGPEFFERFIAVSDDYAAFFDPSARETRFMFDLGGFIGFRLRAAGVSDFEDLARDTYAEPEHFFSYRRSVHRGEPDYGRQISAIALA</sequence>
<keyword evidence="6" id="KW-0862">Zinc</keyword>
<comment type="catalytic activity">
    <reaction evidence="1">
        <text>inosine + phosphate = alpha-D-ribose 1-phosphate + hypoxanthine</text>
        <dbReference type="Rhea" id="RHEA:27646"/>
        <dbReference type="ChEBI" id="CHEBI:17368"/>
        <dbReference type="ChEBI" id="CHEBI:17596"/>
        <dbReference type="ChEBI" id="CHEBI:43474"/>
        <dbReference type="ChEBI" id="CHEBI:57720"/>
        <dbReference type="EC" id="2.4.2.1"/>
    </reaction>
    <physiologicalReaction direction="left-to-right" evidence="1">
        <dbReference type="Rhea" id="RHEA:27647"/>
    </physiologicalReaction>
</comment>
<proteinExistence type="inferred from homology"/>
<dbReference type="Pfam" id="PF02578">
    <property type="entry name" value="Cu-oxidase_4"/>
    <property type="match status" value="1"/>
</dbReference>
<dbReference type="PANTHER" id="PTHR30616">
    <property type="entry name" value="UNCHARACTERIZED PROTEIN YFIH"/>
    <property type="match status" value="1"/>
</dbReference>
<evidence type="ECO:0000256" key="5">
    <source>
        <dbReference type="ARBA" id="ARBA00022801"/>
    </source>
</evidence>
<evidence type="ECO:0000256" key="6">
    <source>
        <dbReference type="ARBA" id="ARBA00022833"/>
    </source>
</evidence>
<evidence type="ECO:0000256" key="3">
    <source>
        <dbReference type="ARBA" id="ARBA00022679"/>
    </source>
</evidence>
<name>A0A2J7TGF9_METSI</name>
<evidence type="ECO:0000313" key="11">
    <source>
        <dbReference type="EMBL" id="PNG25839.1"/>
    </source>
</evidence>
<dbReference type="PANTHER" id="PTHR30616:SF2">
    <property type="entry name" value="PURINE NUCLEOSIDE PHOSPHORYLASE LACC1"/>
    <property type="match status" value="1"/>
</dbReference>
<dbReference type="InterPro" id="IPR003730">
    <property type="entry name" value="Cu_polyphenol_OxRdtase"/>
</dbReference>
<keyword evidence="3" id="KW-0808">Transferase</keyword>
<keyword evidence="5" id="KW-0378">Hydrolase</keyword>
<evidence type="ECO:0000256" key="10">
    <source>
        <dbReference type="RuleBase" id="RU361274"/>
    </source>
</evidence>
<dbReference type="OrthoDB" id="4279at2"/>
<dbReference type="AlphaFoldDB" id="A0A2J7TGF9"/>
<reference evidence="11 12" key="1">
    <citation type="submission" date="2017-10" db="EMBL/GenBank/DDBJ databases">
        <title>Genome announcement of Methylocella silvestris TVC from permafrost.</title>
        <authorList>
            <person name="Wang J."/>
            <person name="Geng K."/>
            <person name="Ul-Haque F."/>
            <person name="Crombie A.T."/>
            <person name="Street L.E."/>
            <person name="Wookey P.A."/>
            <person name="Murrell J.C."/>
            <person name="Pratscher J."/>
        </authorList>
    </citation>
    <scope>NUCLEOTIDE SEQUENCE [LARGE SCALE GENOMIC DNA]</scope>
    <source>
        <strain evidence="11 12">TVC</strain>
    </source>
</reference>